<dbReference type="EMBL" id="VSSQ01089137">
    <property type="protein sequence ID" value="MPN35504.1"/>
    <property type="molecule type" value="Genomic_DNA"/>
</dbReference>
<protein>
    <submittedName>
        <fullName evidence="1">Uncharacterized protein</fullName>
    </submittedName>
</protein>
<gene>
    <name evidence="1" type="ORF">SDC9_183002</name>
</gene>
<dbReference type="AlphaFoldDB" id="A0A645HHB5"/>
<name>A0A645HHB5_9ZZZZ</name>
<reference evidence="1" key="1">
    <citation type="submission" date="2019-08" db="EMBL/GenBank/DDBJ databases">
        <authorList>
            <person name="Kucharzyk K."/>
            <person name="Murdoch R.W."/>
            <person name="Higgins S."/>
            <person name="Loffler F."/>
        </authorList>
    </citation>
    <scope>NUCLEOTIDE SEQUENCE</scope>
</reference>
<organism evidence="1">
    <name type="scientific">bioreactor metagenome</name>
    <dbReference type="NCBI Taxonomy" id="1076179"/>
    <lineage>
        <taxon>unclassified sequences</taxon>
        <taxon>metagenomes</taxon>
        <taxon>ecological metagenomes</taxon>
    </lineage>
</organism>
<proteinExistence type="predicted"/>
<comment type="caution">
    <text evidence="1">The sequence shown here is derived from an EMBL/GenBank/DDBJ whole genome shotgun (WGS) entry which is preliminary data.</text>
</comment>
<sequence length="83" mass="9797">MYISQLEHEERVPTKSQYLPKISVLLGLDPEVMIKKAFETNQRYQIEKIKPDMYLSIARKLQSATPEMLKRVQMVLDKNEEES</sequence>
<evidence type="ECO:0000313" key="1">
    <source>
        <dbReference type="EMBL" id="MPN35504.1"/>
    </source>
</evidence>
<accession>A0A645HHB5</accession>